<dbReference type="PANTHER" id="PTHR33352:SF3">
    <property type="entry name" value="SLR1612 PROTEIN"/>
    <property type="match status" value="1"/>
</dbReference>
<dbReference type="InterPro" id="IPR008538">
    <property type="entry name" value="Uma2"/>
</dbReference>
<protein>
    <submittedName>
        <fullName evidence="3">Uncharacterized protein conserved in cyanobacteria</fullName>
    </submittedName>
</protein>
<feature type="region of interest" description="Disordered" evidence="1">
    <location>
        <begin position="206"/>
        <end position="244"/>
    </location>
</feature>
<dbReference type="CDD" id="cd06260">
    <property type="entry name" value="DUF820-like"/>
    <property type="match status" value="1"/>
</dbReference>
<dbReference type="STRING" id="1188229.GlitD10_0635"/>
<evidence type="ECO:0000259" key="2">
    <source>
        <dbReference type="Pfam" id="PF05685"/>
    </source>
</evidence>
<dbReference type="RefSeq" id="WP_084111442.1">
    <property type="nucleotide sequence ID" value="NZ_CP017675.1"/>
</dbReference>
<proteinExistence type="predicted"/>
<keyword evidence="4" id="KW-1185">Reference proteome</keyword>
<evidence type="ECO:0000256" key="1">
    <source>
        <dbReference type="SAM" id="MobiDB-lite"/>
    </source>
</evidence>
<feature type="compositionally biased region" description="Basic and acidic residues" evidence="1">
    <location>
        <begin position="210"/>
        <end position="244"/>
    </location>
</feature>
<dbReference type="AlphaFoldDB" id="A0A1J0AAL5"/>
<evidence type="ECO:0000313" key="4">
    <source>
        <dbReference type="Proteomes" id="UP000180235"/>
    </source>
</evidence>
<dbReference type="Proteomes" id="UP000180235">
    <property type="component" value="Chromosome"/>
</dbReference>
<dbReference type="SUPFAM" id="SSF52980">
    <property type="entry name" value="Restriction endonuclease-like"/>
    <property type="match status" value="1"/>
</dbReference>
<sequence length="261" mass="30012">MVLTPAETLAVMPMRPDISDVVIEDDEPVDSLYSEKLQRLLTSALYASFQPGMPFLATANVGLFYTLKAPPLVPDVMVSLEVSSPENFERKEDRTYFVWEMGKPPDVVIEIVSNRKGRELGRKLRDYAHAGVSYYIVYDPLHQLTELQGLSLAIFERVGTELRPYEATWMPKVGLGLTLWNGAYEGVTVEWLRWCDEAGNLLLTGEEQAEQERQRTETERQRTETERQRAETERQRAETERQRADHYLHLLQEHGINLPES</sequence>
<dbReference type="PANTHER" id="PTHR33352">
    <property type="entry name" value="SLR1095 PROTEIN"/>
    <property type="match status" value="1"/>
</dbReference>
<dbReference type="OrthoDB" id="530164at2"/>
<dbReference type="InterPro" id="IPR011335">
    <property type="entry name" value="Restrct_endonuc-II-like"/>
</dbReference>
<accession>A0A1J0AAL5</accession>
<reference evidence="3 4" key="1">
    <citation type="submission" date="2016-10" db="EMBL/GenBank/DDBJ databases">
        <title>Description of Gloeomargarita lithophora gen. nov., sp. nov., a thylakoid-bearing basal-branching cyanobacterium with intracellular carbonates, and proposal for Gloeomargaritales ord. nov.</title>
        <authorList>
            <person name="Moreira D."/>
            <person name="Tavera R."/>
            <person name="Benzerara K."/>
            <person name="Skouri-Panet F."/>
            <person name="Couradeau E."/>
            <person name="Gerard E."/>
            <person name="Loussert C."/>
            <person name="Novelo E."/>
            <person name="Zivanovic Y."/>
            <person name="Lopez-Garcia P."/>
        </authorList>
    </citation>
    <scope>NUCLEOTIDE SEQUENCE [LARGE SCALE GENOMIC DNA]</scope>
    <source>
        <strain evidence="3 4">D10</strain>
    </source>
</reference>
<evidence type="ECO:0000313" key="3">
    <source>
        <dbReference type="EMBL" id="APB32949.1"/>
    </source>
</evidence>
<name>A0A1J0AAL5_9CYAN</name>
<gene>
    <name evidence="3" type="ORF">GlitD10_0635</name>
</gene>
<dbReference type="EMBL" id="CP017675">
    <property type="protein sequence ID" value="APB32949.1"/>
    <property type="molecule type" value="Genomic_DNA"/>
</dbReference>
<organism evidence="3 4">
    <name type="scientific">Gloeomargarita lithophora Alchichica-D10</name>
    <dbReference type="NCBI Taxonomy" id="1188229"/>
    <lineage>
        <taxon>Bacteria</taxon>
        <taxon>Bacillati</taxon>
        <taxon>Cyanobacteriota</taxon>
        <taxon>Cyanophyceae</taxon>
        <taxon>Gloeomargaritales</taxon>
        <taxon>Gloeomargaritaceae</taxon>
        <taxon>Gloeomargarita</taxon>
    </lineage>
</organism>
<dbReference type="KEGG" id="glt:GlitD10_0635"/>
<dbReference type="Pfam" id="PF05685">
    <property type="entry name" value="Uma2"/>
    <property type="match status" value="1"/>
</dbReference>
<feature type="domain" description="Putative restriction endonuclease" evidence="2">
    <location>
        <begin position="34"/>
        <end position="162"/>
    </location>
</feature>
<dbReference type="InterPro" id="IPR012296">
    <property type="entry name" value="Nuclease_put_TT1808"/>
</dbReference>
<dbReference type="Gene3D" id="3.90.1570.10">
    <property type="entry name" value="tt1808, chain A"/>
    <property type="match status" value="1"/>
</dbReference>